<keyword evidence="4 10" id="KW-1133">Transmembrane helix</keyword>
<dbReference type="FunCoup" id="F0XMV1">
    <property type="interactions" value="11"/>
</dbReference>
<keyword evidence="3 8" id="KW-0812">Transmembrane</keyword>
<evidence type="ECO:0000256" key="6">
    <source>
        <dbReference type="ARBA" id="ARBA00023136"/>
    </source>
</evidence>
<dbReference type="InterPro" id="IPR013099">
    <property type="entry name" value="K_chnl_dom"/>
</dbReference>
<feature type="transmembrane region" description="Helical" evidence="10">
    <location>
        <begin position="218"/>
        <end position="239"/>
    </location>
</feature>
<keyword evidence="6 10" id="KW-0472">Membrane</keyword>
<dbReference type="PANTHER" id="PTHR11003:SF301">
    <property type="entry name" value="POTASSIUM CHANNEL PROTEIN"/>
    <property type="match status" value="1"/>
</dbReference>
<sequence length="742" mass="82437">MLDASVDTATEHVDGPGSKEQNGDDEPYRIARLPTERAKSDAGADETQPSRWWFAATAFPMAAGTLGPVASAFSICALVRPWRQEIVAGTTIETAVFIDDPVWLTGINAVQLAIAVAANMSLLLNMARRIRFAVAQPVTMVGWSISALTLVALTATGAHPLRRGLGGRDVVWSQAFYYAIYAAVLYAVVASLMVATYVGAATGRYDKDFQLNNSQRTLMLQTILFLLYLLVGALVFSTIEDWAFLDAVYWADVTLFTVGFGDLAAQTTLGRALLFPYALVGIISLGLVIGSIRSLAVDRGKRRLDARMAEKNRRRCLRRLTRDGADDILQPITDAPAPLAELRRRETEFNLMRHIQHAAARRRRWLAVAMSGGTWLLLWLVGAYIFQTCEAPYQHWDYFDGFYLAFVSLTTIGYGDVTPMSNAGKSFFVFWSLLALPTTTVLISDAGDTIVKGISDATNAVGRITILPGEAGLKRDLKELVRALTFGAVFSDLDDDEDGDEDEDEEDSDVLPPGLLGAAQPRPEDRQEREEQREEDTEEMADEERRGDRDSEQRDDYDKGSTLATGSNAETAGGQPAPIDGQRRRHGRRRDLGYRLGTLSTLSMPRVDIPQRLPSTREAYHCMLADEIARVTQHMRHVPPRRYAFAEWAWFLKLVGEDERSAEMHGRARPTETTKRTETDSPDSDHTPWSWVGSRSPLMSGQEEAEWVLDRLTRRLQAELRQVETQQTSGDISAPQAIQEEV</sequence>
<organism evidence="13">
    <name type="scientific">Grosmannia clavigera (strain kw1407 / UAMH 11150)</name>
    <name type="common">Blue stain fungus</name>
    <name type="synonym">Graphiocladiella clavigera</name>
    <dbReference type="NCBI Taxonomy" id="655863"/>
    <lineage>
        <taxon>Eukaryota</taxon>
        <taxon>Fungi</taxon>
        <taxon>Dikarya</taxon>
        <taxon>Ascomycota</taxon>
        <taxon>Pezizomycotina</taxon>
        <taxon>Sordariomycetes</taxon>
        <taxon>Sordariomycetidae</taxon>
        <taxon>Ophiostomatales</taxon>
        <taxon>Ophiostomataceae</taxon>
        <taxon>Leptographium</taxon>
    </lineage>
</organism>
<dbReference type="GO" id="GO:0015271">
    <property type="term" value="F:outward rectifier potassium channel activity"/>
    <property type="evidence" value="ECO:0007669"/>
    <property type="project" value="TreeGrafter"/>
</dbReference>
<accession>F0XMV1</accession>
<evidence type="ECO:0000256" key="2">
    <source>
        <dbReference type="ARBA" id="ARBA00022448"/>
    </source>
</evidence>
<dbReference type="GeneID" id="25979511"/>
<dbReference type="HOGENOM" id="CLU_013394_0_0_1"/>
<dbReference type="InParanoid" id="F0XMV1"/>
<evidence type="ECO:0000313" key="12">
    <source>
        <dbReference type="EMBL" id="EFX01171.1"/>
    </source>
</evidence>
<evidence type="ECO:0000256" key="3">
    <source>
        <dbReference type="ARBA" id="ARBA00022692"/>
    </source>
</evidence>
<dbReference type="SUPFAM" id="SSF81324">
    <property type="entry name" value="Voltage-gated potassium channels"/>
    <property type="match status" value="2"/>
</dbReference>
<evidence type="ECO:0000256" key="7">
    <source>
        <dbReference type="ARBA" id="ARBA00023303"/>
    </source>
</evidence>
<feature type="compositionally biased region" description="Basic and acidic residues" evidence="9">
    <location>
        <begin position="26"/>
        <end position="42"/>
    </location>
</feature>
<keyword evidence="5 8" id="KW-0406">Ion transport</keyword>
<feature type="transmembrane region" description="Helical" evidence="10">
    <location>
        <begin position="175"/>
        <end position="198"/>
    </location>
</feature>
<dbReference type="RefSeq" id="XP_014170653.1">
    <property type="nucleotide sequence ID" value="XM_014315178.1"/>
</dbReference>
<feature type="compositionally biased region" description="Acidic residues" evidence="9">
    <location>
        <begin position="492"/>
        <end position="509"/>
    </location>
</feature>
<dbReference type="Proteomes" id="UP000007796">
    <property type="component" value="Unassembled WGS sequence"/>
</dbReference>
<evidence type="ECO:0000256" key="5">
    <source>
        <dbReference type="ARBA" id="ARBA00023065"/>
    </source>
</evidence>
<dbReference type="EMBL" id="GL629794">
    <property type="protein sequence ID" value="EFX01171.1"/>
    <property type="molecule type" value="Genomic_DNA"/>
</dbReference>
<evidence type="ECO:0000256" key="8">
    <source>
        <dbReference type="RuleBase" id="RU003857"/>
    </source>
</evidence>
<feature type="compositionally biased region" description="Basic and acidic residues" evidence="9">
    <location>
        <begin position="660"/>
        <end position="686"/>
    </location>
</feature>
<feature type="compositionally biased region" description="Basic and acidic residues" evidence="9">
    <location>
        <begin position="543"/>
        <end position="559"/>
    </location>
</feature>
<dbReference type="PANTHER" id="PTHR11003">
    <property type="entry name" value="POTASSIUM CHANNEL, SUBFAMILY K"/>
    <property type="match status" value="1"/>
</dbReference>
<keyword evidence="7 8" id="KW-0407">Ion channel</keyword>
<feature type="compositionally biased region" description="Acidic residues" evidence="9">
    <location>
        <begin position="533"/>
        <end position="542"/>
    </location>
</feature>
<dbReference type="STRING" id="655863.F0XMV1"/>
<feature type="region of interest" description="Disordered" evidence="9">
    <location>
        <begin position="1"/>
        <end position="46"/>
    </location>
</feature>
<feature type="domain" description="Potassium channel" evidence="11">
    <location>
        <begin position="375"/>
        <end position="451"/>
    </location>
</feature>
<dbReference type="GO" id="GO:0030322">
    <property type="term" value="P:stabilization of membrane potential"/>
    <property type="evidence" value="ECO:0007669"/>
    <property type="project" value="TreeGrafter"/>
</dbReference>
<feature type="transmembrane region" description="Helical" evidence="10">
    <location>
        <begin position="398"/>
        <end position="415"/>
    </location>
</feature>
<evidence type="ECO:0000259" key="11">
    <source>
        <dbReference type="Pfam" id="PF07885"/>
    </source>
</evidence>
<feature type="transmembrane region" description="Helical" evidence="10">
    <location>
        <begin position="134"/>
        <end position="155"/>
    </location>
</feature>
<gene>
    <name evidence="12" type="ORF">CMQ_6113</name>
</gene>
<dbReference type="InterPro" id="IPR003280">
    <property type="entry name" value="2pore_dom_K_chnl"/>
</dbReference>
<evidence type="ECO:0000256" key="1">
    <source>
        <dbReference type="ARBA" id="ARBA00004141"/>
    </source>
</evidence>
<dbReference type="Pfam" id="PF07885">
    <property type="entry name" value="Ion_trans_2"/>
    <property type="match status" value="2"/>
</dbReference>
<evidence type="ECO:0000313" key="13">
    <source>
        <dbReference type="Proteomes" id="UP000007796"/>
    </source>
</evidence>
<comment type="similarity">
    <text evidence="8">Belongs to the two pore domain potassium channel (TC 1.A.1.8) family.</text>
</comment>
<reference evidence="12 13" key="1">
    <citation type="journal article" date="2011" name="Proc. Natl. Acad. Sci. U.S.A.">
        <title>Genome and transcriptome analyses of the mountain pine beetle-fungal symbiont Grosmannia clavigera, a lodgepole pine pathogen.</title>
        <authorList>
            <person name="DiGuistini S."/>
            <person name="Wang Y."/>
            <person name="Liao N.Y."/>
            <person name="Taylor G."/>
            <person name="Tanguay P."/>
            <person name="Feau N."/>
            <person name="Henrissat B."/>
            <person name="Chan S.K."/>
            <person name="Hesse-Orce U."/>
            <person name="Alamouti S.M."/>
            <person name="Tsui C.K.M."/>
            <person name="Docking R.T."/>
            <person name="Levasseur A."/>
            <person name="Haridas S."/>
            <person name="Robertson G."/>
            <person name="Birol I."/>
            <person name="Holt R.A."/>
            <person name="Marra M.A."/>
            <person name="Hamelin R.C."/>
            <person name="Hirst M."/>
            <person name="Jones S.J.M."/>
            <person name="Bohlmann J."/>
            <person name="Breuil C."/>
        </authorList>
    </citation>
    <scope>NUCLEOTIDE SEQUENCE [LARGE SCALE GENOMIC DNA]</scope>
    <source>
        <strain evidence="13">kw1407 / UAMH 11150</strain>
    </source>
</reference>
<dbReference type="Gene3D" id="1.10.287.70">
    <property type="match status" value="2"/>
</dbReference>
<dbReference type="GO" id="GO:0005886">
    <property type="term" value="C:plasma membrane"/>
    <property type="evidence" value="ECO:0007669"/>
    <property type="project" value="TreeGrafter"/>
</dbReference>
<dbReference type="eggNOG" id="KOG1418">
    <property type="taxonomic scope" value="Eukaryota"/>
</dbReference>
<evidence type="ECO:0000256" key="9">
    <source>
        <dbReference type="SAM" id="MobiDB-lite"/>
    </source>
</evidence>
<feature type="region of interest" description="Disordered" evidence="9">
    <location>
        <begin position="660"/>
        <end position="697"/>
    </location>
</feature>
<feature type="transmembrane region" description="Helical" evidence="10">
    <location>
        <begin position="365"/>
        <end position="386"/>
    </location>
</feature>
<dbReference type="PRINTS" id="PR01333">
    <property type="entry name" value="2POREKCHANEL"/>
</dbReference>
<comment type="subcellular location">
    <subcellularLocation>
        <location evidence="1">Membrane</location>
        <topology evidence="1">Multi-pass membrane protein</topology>
    </subcellularLocation>
</comment>
<feature type="transmembrane region" description="Helical" evidence="10">
    <location>
        <begin position="102"/>
        <end position="122"/>
    </location>
</feature>
<protein>
    <submittedName>
        <fullName evidence="12">Potassium channel</fullName>
    </submittedName>
</protein>
<feature type="compositionally biased region" description="Basic and acidic residues" evidence="9">
    <location>
        <begin position="522"/>
        <end position="532"/>
    </location>
</feature>
<feature type="transmembrane region" description="Helical" evidence="10">
    <location>
        <begin position="274"/>
        <end position="296"/>
    </location>
</feature>
<feature type="region of interest" description="Disordered" evidence="9">
    <location>
        <begin position="721"/>
        <end position="742"/>
    </location>
</feature>
<name>F0XMV1_GROCL</name>
<dbReference type="OrthoDB" id="297496at2759"/>
<dbReference type="AlphaFoldDB" id="F0XMV1"/>
<feature type="region of interest" description="Disordered" evidence="9">
    <location>
        <begin position="492"/>
        <end position="591"/>
    </location>
</feature>
<feature type="domain" description="Potassium channel" evidence="11">
    <location>
        <begin position="224"/>
        <end position="294"/>
    </location>
</feature>
<keyword evidence="2 8" id="KW-0813">Transport</keyword>
<dbReference type="GO" id="GO:0022841">
    <property type="term" value="F:potassium ion leak channel activity"/>
    <property type="evidence" value="ECO:0007669"/>
    <property type="project" value="TreeGrafter"/>
</dbReference>
<proteinExistence type="inferred from homology"/>
<keyword evidence="13" id="KW-1185">Reference proteome</keyword>
<feature type="transmembrane region" description="Helical" evidence="10">
    <location>
        <begin position="58"/>
        <end position="82"/>
    </location>
</feature>
<evidence type="ECO:0000256" key="10">
    <source>
        <dbReference type="SAM" id="Phobius"/>
    </source>
</evidence>
<evidence type="ECO:0000256" key="4">
    <source>
        <dbReference type="ARBA" id="ARBA00022989"/>
    </source>
</evidence>
<feature type="transmembrane region" description="Helical" evidence="10">
    <location>
        <begin position="427"/>
        <end position="444"/>
    </location>
</feature>